<dbReference type="Pfam" id="PF00535">
    <property type="entry name" value="Glycos_transf_2"/>
    <property type="match status" value="1"/>
</dbReference>
<evidence type="ECO:0000313" key="3">
    <source>
        <dbReference type="EMBL" id="MCY1719066.1"/>
    </source>
</evidence>
<organism evidence="3 4">
    <name type="scientific">Draconibacterium aestuarii</name>
    <dbReference type="NCBI Taxonomy" id="2998507"/>
    <lineage>
        <taxon>Bacteria</taxon>
        <taxon>Pseudomonadati</taxon>
        <taxon>Bacteroidota</taxon>
        <taxon>Bacteroidia</taxon>
        <taxon>Marinilabiliales</taxon>
        <taxon>Prolixibacteraceae</taxon>
        <taxon>Draconibacterium</taxon>
    </lineage>
</organism>
<comment type="caution">
    <text evidence="3">The sequence shown here is derived from an EMBL/GenBank/DDBJ whole genome shotgun (WGS) entry which is preliminary data.</text>
</comment>
<gene>
    <name evidence="3" type="ORF">OU798_01845</name>
</gene>
<dbReference type="PANTHER" id="PTHR22916:SF3">
    <property type="entry name" value="UDP-GLCNAC:BETAGAL BETA-1,3-N-ACETYLGLUCOSAMINYLTRANSFERASE-LIKE PROTEIN 1"/>
    <property type="match status" value="1"/>
</dbReference>
<accession>A0A9X3F503</accession>
<dbReference type="EC" id="2.4.-.-" evidence="3"/>
<evidence type="ECO:0000313" key="4">
    <source>
        <dbReference type="Proteomes" id="UP001145087"/>
    </source>
</evidence>
<dbReference type="Gene3D" id="3.90.550.10">
    <property type="entry name" value="Spore Coat Polysaccharide Biosynthesis Protein SpsA, Chain A"/>
    <property type="match status" value="1"/>
</dbReference>
<dbReference type="InterPro" id="IPR029044">
    <property type="entry name" value="Nucleotide-diphossugar_trans"/>
</dbReference>
<keyword evidence="4" id="KW-1185">Reference proteome</keyword>
<dbReference type="PANTHER" id="PTHR22916">
    <property type="entry name" value="GLYCOSYLTRANSFERASE"/>
    <property type="match status" value="1"/>
</dbReference>
<dbReference type="GO" id="GO:0016758">
    <property type="term" value="F:hexosyltransferase activity"/>
    <property type="evidence" value="ECO:0007669"/>
    <property type="project" value="UniProtKB-ARBA"/>
</dbReference>
<dbReference type="Proteomes" id="UP001145087">
    <property type="component" value="Unassembled WGS sequence"/>
</dbReference>
<keyword evidence="1" id="KW-0175">Coiled coil</keyword>
<dbReference type="SUPFAM" id="SSF53448">
    <property type="entry name" value="Nucleotide-diphospho-sugar transferases"/>
    <property type="match status" value="1"/>
</dbReference>
<evidence type="ECO:0000259" key="2">
    <source>
        <dbReference type="Pfam" id="PF00535"/>
    </source>
</evidence>
<keyword evidence="3" id="KW-0808">Transferase</keyword>
<sequence>MLSINIPVYNIEVVGLVKQLVAQADKLQINYEVRVYDDGSDEIIKSINRYLLKVPNVVYIELEKNLGRAAIRNKMGLESLYELLLFMDADSKVVSDNYLRTYIEKFERRSVMCGGRSYNKVKPANPEKVFHWTYGNKREAISAKTRMNGKGVFFMSNNFLMEKKVFDKLQFREELRQYGHEDTLFGFDLVNAGYPIVHIDNPLEHTGLESAQVFLKKSRLALDNLKIINEELIENRVAFNKQVNFNRKYNRITKLVPIRFLCFLFRKYKEKLELNLQGEKPCLFFFDLYKLGYYTHITTNC</sequence>
<proteinExistence type="predicted"/>
<reference evidence="3" key="1">
    <citation type="submission" date="2022-11" db="EMBL/GenBank/DDBJ databases">
        <title>Marilongibacter aestuarii gen. nov., sp. nov., isolated from tidal flat sediment.</title>
        <authorList>
            <person name="Jiayan W."/>
        </authorList>
    </citation>
    <scope>NUCLEOTIDE SEQUENCE</scope>
    <source>
        <strain evidence="3">Z1-6</strain>
    </source>
</reference>
<dbReference type="InterPro" id="IPR001173">
    <property type="entry name" value="Glyco_trans_2-like"/>
</dbReference>
<keyword evidence="3" id="KW-0328">Glycosyltransferase</keyword>
<feature type="coiled-coil region" evidence="1">
    <location>
        <begin position="215"/>
        <end position="242"/>
    </location>
</feature>
<feature type="domain" description="Glycosyltransferase 2-like" evidence="2">
    <location>
        <begin position="3"/>
        <end position="169"/>
    </location>
</feature>
<name>A0A9X3F503_9BACT</name>
<evidence type="ECO:0000256" key="1">
    <source>
        <dbReference type="SAM" id="Coils"/>
    </source>
</evidence>
<dbReference type="EMBL" id="JAPOHD010000005">
    <property type="protein sequence ID" value="MCY1719066.1"/>
    <property type="molecule type" value="Genomic_DNA"/>
</dbReference>
<dbReference type="RefSeq" id="WP_343331403.1">
    <property type="nucleotide sequence ID" value="NZ_JAPOHD010000005.1"/>
</dbReference>
<protein>
    <submittedName>
        <fullName evidence="3">Glycosyltransferase</fullName>
        <ecNumber evidence="3">2.4.-.-</ecNumber>
    </submittedName>
</protein>
<dbReference type="AlphaFoldDB" id="A0A9X3F503"/>